<accession>A0A1C9JBD6</accession>
<dbReference type="RefSeq" id="YP_009306266.1">
    <property type="nucleotide sequence ID" value="NC_031367.1"/>
</dbReference>
<reference evidence="14" key="2">
    <citation type="submission" date="2016-08" db="EMBL/GenBank/DDBJ databases">
        <authorList>
            <person name="Seilhamer J.J."/>
        </authorList>
    </citation>
    <scope>NUCLEOTIDE SEQUENCE</scope>
</reference>
<evidence type="ECO:0000313" key="14">
    <source>
        <dbReference type="EMBL" id="AOP19170.1"/>
    </source>
</evidence>
<dbReference type="PROSITE" id="PS00301">
    <property type="entry name" value="G_TR_1"/>
    <property type="match status" value="1"/>
</dbReference>
<comment type="subcellular location">
    <subcellularLocation>
        <location evidence="2 11">Plastid</location>
        <location evidence="2 11">Chloroplast</location>
    </subcellularLocation>
</comment>
<geneLocation type="chloroplast" evidence="14"/>
<dbReference type="GO" id="GO:0005525">
    <property type="term" value="F:GTP binding"/>
    <property type="evidence" value="ECO:0007669"/>
    <property type="project" value="UniProtKB-UniRule"/>
</dbReference>
<dbReference type="PRINTS" id="PR00315">
    <property type="entry name" value="ELONGATNFCT"/>
</dbReference>
<dbReference type="PANTHER" id="PTHR43721:SF5">
    <property type="entry name" value="ELONGATION FACTOR TU, CHLOROPLASTIC"/>
    <property type="match status" value="1"/>
</dbReference>
<dbReference type="GO" id="GO:0003746">
    <property type="term" value="F:translation elongation factor activity"/>
    <property type="evidence" value="ECO:0007669"/>
    <property type="project" value="UniProtKB-UniRule"/>
</dbReference>
<dbReference type="HAMAP" id="MF_00118_B">
    <property type="entry name" value="EF_Tu_B"/>
    <property type="match status" value="1"/>
</dbReference>
<keyword evidence="7 11" id="KW-0251">Elongation factor</keyword>
<dbReference type="GO" id="GO:0005739">
    <property type="term" value="C:mitochondrion"/>
    <property type="evidence" value="ECO:0007669"/>
    <property type="project" value="TreeGrafter"/>
</dbReference>
<evidence type="ECO:0000256" key="7">
    <source>
        <dbReference type="ARBA" id="ARBA00022768"/>
    </source>
</evidence>
<dbReference type="InterPro" id="IPR004161">
    <property type="entry name" value="EFTu-like_2"/>
</dbReference>
<proteinExistence type="inferred from homology"/>
<keyword evidence="5 14" id="KW-0934">Plastid</keyword>
<dbReference type="InterPro" id="IPR031157">
    <property type="entry name" value="G_TR_CS"/>
</dbReference>
<evidence type="ECO:0000256" key="2">
    <source>
        <dbReference type="ARBA" id="ARBA00004229"/>
    </source>
</evidence>
<keyword evidence="8 11" id="KW-0378">Hydrolase</keyword>
<evidence type="ECO:0000256" key="10">
    <source>
        <dbReference type="ARBA" id="ARBA00023134"/>
    </source>
</evidence>
<dbReference type="InterPro" id="IPR004160">
    <property type="entry name" value="Transl_elong_EFTu/EF1A_C"/>
</dbReference>
<dbReference type="NCBIfam" id="TIGR00231">
    <property type="entry name" value="small_GTP"/>
    <property type="match status" value="1"/>
</dbReference>
<dbReference type="Gene3D" id="2.40.30.10">
    <property type="entry name" value="Translation factors"/>
    <property type="match status" value="2"/>
</dbReference>
<dbReference type="AlphaFoldDB" id="A0A1C9JBD6"/>
<dbReference type="GO" id="GO:0003924">
    <property type="term" value="F:GTPase activity"/>
    <property type="evidence" value="ECO:0007669"/>
    <property type="project" value="UniProtKB-UniRule"/>
</dbReference>
<dbReference type="InterPro" id="IPR050055">
    <property type="entry name" value="EF-Tu_GTPase"/>
</dbReference>
<keyword evidence="14" id="KW-0150">Chloroplast</keyword>
<dbReference type="InterPro" id="IPR004541">
    <property type="entry name" value="Transl_elong_EFTu/EF1A_bac/org"/>
</dbReference>
<feature type="binding site" evidence="11">
    <location>
        <position position="26"/>
    </location>
    <ligand>
        <name>Mg(2+)</name>
        <dbReference type="ChEBI" id="CHEBI:18420"/>
    </ligand>
</feature>
<dbReference type="Pfam" id="PF03144">
    <property type="entry name" value="GTP_EFTU_D2"/>
    <property type="match status" value="1"/>
</dbReference>
<reference evidence="14" key="1">
    <citation type="journal article" date="2016" name="Genome Biol. Evol.">
        <title>Evolutionary Dynamics of Chloroplast Genomes in Low Light: A Case Study of the Endolithic Green Alga Ostreobium quekettii.</title>
        <authorList>
            <person name="R Marcelino V."/>
            <person name="Cremen M.C."/>
            <person name="Jackson C.J."/>
            <person name="Larkum A.A."/>
            <person name="Verbruggen H."/>
        </authorList>
    </citation>
    <scope>NUCLEOTIDE SEQUENCE</scope>
</reference>
<dbReference type="GO" id="GO:0009507">
    <property type="term" value="C:chloroplast"/>
    <property type="evidence" value="ECO:0007669"/>
    <property type="project" value="UniProtKB-SubCell"/>
</dbReference>
<evidence type="ECO:0000256" key="8">
    <source>
        <dbReference type="ARBA" id="ARBA00022801"/>
    </source>
</evidence>
<dbReference type="FunFam" id="2.40.30.10:FF:000046">
    <property type="entry name" value="Elongation factor Tu"/>
    <property type="match status" value="1"/>
</dbReference>
<dbReference type="SUPFAM" id="SSF50447">
    <property type="entry name" value="Translation proteins"/>
    <property type="match status" value="1"/>
</dbReference>
<dbReference type="NCBIfam" id="NF009372">
    <property type="entry name" value="PRK12735.1"/>
    <property type="match status" value="1"/>
</dbReference>
<comment type="function">
    <text evidence="11">GTP hydrolase that promotes the GTP-dependent binding of aminoacyl-tRNA to the A-site of ribosomes during protein biosynthesis.</text>
</comment>
<dbReference type="NCBIfam" id="NF009373">
    <property type="entry name" value="PRK12736.1"/>
    <property type="match status" value="1"/>
</dbReference>
<evidence type="ECO:0000256" key="6">
    <source>
        <dbReference type="ARBA" id="ARBA00022741"/>
    </source>
</evidence>
<dbReference type="Pfam" id="PF00009">
    <property type="entry name" value="GTP_EFTU"/>
    <property type="match status" value="1"/>
</dbReference>
<evidence type="ECO:0000259" key="13">
    <source>
        <dbReference type="PROSITE" id="PS51722"/>
    </source>
</evidence>
<dbReference type="GO" id="GO:0000287">
    <property type="term" value="F:magnesium ion binding"/>
    <property type="evidence" value="ECO:0007669"/>
    <property type="project" value="UniProtKB-UniRule"/>
</dbReference>
<feature type="binding site" evidence="11">
    <location>
        <begin position="81"/>
        <end position="85"/>
    </location>
    <ligand>
        <name>GTP</name>
        <dbReference type="ChEBI" id="CHEBI:37565"/>
    </ligand>
</feature>
<comment type="function">
    <text evidence="1 12">This protein promotes the GTP-dependent binding of aminoacyl-tRNA to the A-site of ribosomes during protein biosynthesis.</text>
</comment>
<sequence>MAREKFERSKPHLNIGTIGHVDHGKTTLTAAITMALAAQGKAKPKNYMDIDSAPEEKARGITINTTHVEYETENRHYAHVDCPGHADYVKNMITGAAQMDGAILVVSAADGPMPQTKEHILLAKQVGVPSIVVFLNKADQVDDEELLELVELEVQETLSEYEYPGDEIPIISGSALRALEALTDNPELETSTNDWIQKIYQLMQSVDNYIPLPERDTDKPFLMAIEDVFSITGRGTVATGRVERGSIEIGESVELVGLKETKETTITGLEMFQKTLDKSVAGDNVGILLRGIQKEEIQRGMVLAKPGSITPHKCFKAQVYILKKEEGGRHTSFFSGYRPQFYVRTTDVTGNIKQFQSDDDIEIKMVMPGDRIKMEVELIQPIAIEKGMRFAIREGGRTVGAGVVSIILD</sequence>
<protein>
    <recommendedName>
        <fullName evidence="4 11">Elongation factor Tu, chloroplastic</fullName>
        <shortName evidence="11">EF-Tu</shortName>
        <ecNumber evidence="11">3.6.5.3</ecNumber>
    </recommendedName>
</protein>
<feature type="binding site" evidence="11">
    <location>
        <begin position="19"/>
        <end position="26"/>
    </location>
    <ligand>
        <name>GTP</name>
        <dbReference type="ChEBI" id="CHEBI:37565"/>
    </ligand>
</feature>
<organism evidence="14">
    <name type="scientific">Derbesia sp. WEST4838</name>
    <dbReference type="NCBI Taxonomy" id="1847751"/>
    <lineage>
        <taxon>Eukaryota</taxon>
        <taxon>Viridiplantae</taxon>
        <taxon>Chlorophyta</taxon>
        <taxon>core chlorophytes</taxon>
        <taxon>Ulvophyceae</taxon>
        <taxon>TCBD clade</taxon>
        <taxon>Bryopsidales</taxon>
        <taxon>Bryopsidineae</taxon>
        <taxon>Derbesiaceae</taxon>
        <taxon>Derbesia</taxon>
    </lineage>
</organism>
<dbReference type="CDD" id="cd03697">
    <property type="entry name" value="EFTU_II"/>
    <property type="match status" value="1"/>
</dbReference>
<dbReference type="EMBL" id="KX808497">
    <property type="protein sequence ID" value="AOP19170.1"/>
    <property type="molecule type" value="Genomic_DNA"/>
</dbReference>
<keyword evidence="11" id="KW-0479">Metal-binding</keyword>
<name>A0A1C9JBD6_9CHLO</name>
<dbReference type="InterPro" id="IPR041709">
    <property type="entry name" value="EF-Tu_GTP-bd"/>
</dbReference>
<keyword evidence="6 11" id="KW-0547">Nucleotide-binding</keyword>
<dbReference type="CDD" id="cd03707">
    <property type="entry name" value="EFTU_III"/>
    <property type="match status" value="1"/>
</dbReference>
<evidence type="ECO:0000256" key="4">
    <source>
        <dbReference type="ARBA" id="ARBA00021392"/>
    </source>
</evidence>
<gene>
    <name evidence="11 14" type="primary">tufA</name>
</gene>
<dbReference type="InterPro" id="IPR033720">
    <property type="entry name" value="EFTU_2"/>
</dbReference>
<evidence type="ECO:0000256" key="3">
    <source>
        <dbReference type="ARBA" id="ARBA00007249"/>
    </source>
</evidence>
<comment type="similarity">
    <text evidence="3 11 12">Belongs to the TRAFAC class translation factor GTPase superfamily. Classic translation factor GTPase family. EF-Tu/EF-1A subfamily.</text>
</comment>
<comment type="catalytic activity">
    <reaction evidence="11">
        <text>GTP + H2O = GDP + phosphate + H(+)</text>
        <dbReference type="Rhea" id="RHEA:19669"/>
        <dbReference type="ChEBI" id="CHEBI:15377"/>
        <dbReference type="ChEBI" id="CHEBI:15378"/>
        <dbReference type="ChEBI" id="CHEBI:37565"/>
        <dbReference type="ChEBI" id="CHEBI:43474"/>
        <dbReference type="ChEBI" id="CHEBI:58189"/>
        <dbReference type="EC" id="3.6.5.3"/>
    </reaction>
</comment>
<dbReference type="InterPro" id="IPR009000">
    <property type="entry name" value="Transl_B-barrel_sf"/>
</dbReference>
<dbReference type="FunFam" id="2.40.30.10:FF:000001">
    <property type="entry name" value="Elongation factor Tu"/>
    <property type="match status" value="1"/>
</dbReference>
<dbReference type="GO" id="GO:0070125">
    <property type="term" value="P:mitochondrial translational elongation"/>
    <property type="evidence" value="ECO:0007669"/>
    <property type="project" value="TreeGrafter"/>
</dbReference>
<dbReference type="EC" id="3.6.5.3" evidence="11"/>
<evidence type="ECO:0000256" key="12">
    <source>
        <dbReference type="RuleBase" id="RU000325"/>
    </source>
</evidence>
<dbReference type="PANTHER" id="PTHR43721">
    <property type="entry name" value="ELONGATION FACTOR TU-RELATED"/>
    <property type="match status" value="1"/>
</dbReference>
<keyword evidence="10 11" id="KW-0342">GTP-binding</keyword>
<dbReference type="Gene3D" id="3.40.50.300">
    <property type="entry name" value="P-loop containing nucleotide triphosphate hydrolases"/>
    <property type="match status" value="1"/>
</dbReference>
<dbReference type="SUPFAM" id="SSF50465">
    <property type="entry name" value="EF-Tu/eEF-1alpha/eIF2-gamma C-terminal domain"/>
    <property type="match status" value="1"/>
</dbReference>
<evidence type="ECO:0000256" key="11">
    <source>
        <dbReference type="HAMAP-Rule" id="MF_00118"/>
    </source>
</evidence>
<dbReference type="CDD" id="cd01884">
    <property type="entry name" value="EF_Tu"/>
    <property type="match status" value="1"/>
</dbReference>
<keyword evidence="11" id="KW-0460">Magnesium</keyword>
<evidence type="ECO:0000256" key="5">
    <source>
        <dbReference type="ARBA" id="ARBA00022640"/>
    </source>
</evidence>
<evidence type="ECO:0000256" key="1">
    <source>
        <dbReference type="ARBA" id="ARBA00003982"/>
    </source>
</evidence>
<dbReference type="InterPro" id="IPR000795">
    <property type="entry name" value="T_Tr_GTP-bd_dom"/>
</dbReference>
<dbReference type="SUPFAM" id="SSF52540">
    <property type="entry name" value="P-loop containing nucleoside triphosphate hydrolases"/>
    <property type="match status" value="1"/>
</dbReference>
<keyword evidence="9 11" id="KW-0648">Protein biosynthesis</keyword>
<feature type="domain" description="Tr-type G" evidence="13">
    <location>
        <begin position="10"/>
        <end position="214"/>
    </location>
</feature>
<dbReference type="Pfam" id="PF03143">
    <property type="entry name" value="GTP_EFTU_D3"/>
    <property type="match status" value="1"/>
</dbReference>
<dbReference type="NCBIfam" id="TIGR00485">
    <property type="entry name" value="EF-Tu"/>
    <property type="match status" value="1"/>
</dbReference>
<dbReference type="InterPro" id="IPR005225">
    <property type="entry name" value="Small_GTP-bd"/>
</dbReference>
<dbReference type="FunFam" id="3.40.50.300:FF:000003">
    <property type="entry name" value="Elongation factor Tu"/>
    <property type="match status" value="1"/>
</dbReference>
<dbReference type="InterPro" id="IPR009001">
    <property type="entry name" value="Transl_elong_EF1A/Init_IF2_C"/>
</dbReference>
<feature type="binding site" evidence="11">
    <location>
        <begin position="136"/>
        <end position="139"/>
    </location>
    <ligand>
        <name>GTP</name>
        <dbReference type="ChEBI" id="CHEBI:37565"/>
    </ligand>
</feature>
<evidence type="ECO:0000256" key="9">
    <source>
        <dbReference type="ARBA" id="ARBA00022917"/>
    </source>
</evidence>
<dbReference type="InterPro" id="IPR027417">
    <property type="entry name" value="P-loop_NTPase"/>
</dbReference>
<dbReference type="NCBIfam" id="NF000766">
    <property type="entry name" value="PRK00049.1"/>
    <property type="match status" value="1"/>
</dbReference>
<dbReference type="PROSITE" id="PS51722">
    <property type="entry name" value="G_TR_2"/>
    <property type="match status" value="1"/>
</dbReference>
<dbReference type="GeneID" id="29288645"/>